<proteinExistence type="inferred from homology"/>
<sequence>MLNIYRGALGNATVHWDYLTNNDQVWDTYMGGMNEFNFRQYGPGDESFADFLQKNKGSLGVPPEVNYIPGNDKVYDSFHEDISKSYSADLVVAIRNVKVLIYNGQEDYVVNTAGVLNYLNSLRWDNIASWKRARKDVWRINNAIRGWAKVSGNLWFVLVNRAGHLVPTDQPDSAFNMLGHFIREDRNWSQ</sequence>
<dbReference type="InterPro" id="IPR029058">
    <property type="entry name" value="AB_hydrolase_fold"/>
</dbReference>
<dbReference type="GO" id="GO:0006508">
    <property type="term" value="P:proteolysis"/>
    <property type="evidence" value="ECO:0007669"/>
    <property type="project" value="InterPro"/>
</dbReference>
<dbReference type="EMBL" id="GEVM01008493">
    <property type="protein sequence ID" value="JAU97445.1"/>
    <property type="molecule type" value="Transcribed_RNA"/>
</dbReference>
<comment type="similarity">
    <text evidence="1">Belongs to the peptidase S10 family.</text>
</comment>
<organism evidence="2">
    <name type="scientific">Noccaea caerulescens</name>
    <name type="common">Alpine penny-cress</name>
    <name type="synonym">Thlaspi caerulescens</name>
    <dbReference type="NCBI Taxonomy" id="107243"/>
    <lineage>
        <taxon>Eukaryota</taxon>
        <taxon>Viridiplantae</taxon>
        <taxon>Streptophyta</taxon>
        <taxon>Embryophyta</taxon>
        <taxon>Tracheophyta</taxon>
        <taxon>Spermatophyta</taxon>
        <taxon>Magnoliopsida</taxon>
        <taxon>eudicotyledons</taxon>
        <taxon>Gunneridae</taxon>
        <taxon>Pentapetalae</taxon>
        <taxon>rosids</taxon>
        <taxon>malvids</taxon>
        <taxon>Brassicales</taxon>
        <taxon>Brassicaceae</taxon>
        <taxon>Coluteocarpeae</taxon>
        <taxon>Noccaea</taxon>
    </lineage>
</organism>
<evidence type="ECO:0000256" key="1">
    <source>
        <dbReference type="ARBA" id="ARBA00009431"/>
    </source>
</evidence>
<keyword evidence="2" id="KW-0121">Carboxypeptidase</keyword>
<gene>
    <name evidence="2" type="ORF">MP_TR7706_c0_g1_i1_g.21915</name>
</gene>
<dbReference type="Pfam" id="PF00450">
    <property type="entry name" value="Peptidase_S10"/>
    <property type="match status" value="1"/>
</dbReference>
<keyword evidence="2" id="KW-0378">Hydrolase</keyword>
<protein>
    <submittedName>
        <fullName evidence="2">Venom serine carboxypeptidase</fullName>
    </submittedName>
</protein>
<dbReference type="Gene3D" id="3.40.50.1820">
    <property type="entry name" value="alpha/beta hydrolase"/>
    <property type="match status" value="1"/>
</dbReference>
<dbReference type="SUPFAM" id="SSF53474">
    <property type="entry name" value="alpha/beta-Hydrolases"/>
    <property type="match status" value="1"/>
</dbReference>
<reference evidence="2" key="1">
    <citation type="submission" date="2016-07" db="EMBL/GenBank/DDBJ databases">
        <title>De novo transcriptome assembly of four accessions of the metal hyperaccumulator plant Noccaea caerulescens.</title>
        <authorList>
            <person name="Blande D."/>
            <person name="Halimaa P."/>
            <person name="Tervahauta A.I."/>
            <person name="Aarts M.G."/>
            <person name="Karenlampi S.O."/>
        </authorList>
    </citation>
    <scope>NUCLEOTIDE SEQUENCE</scope>
</reference>
<keyword evidence="2" id="KW-0645">Protease</keyword>
<dbReference type="AlphaFoldDB" id="A0A1J3JYM8"/>
<name>A0A1J3JYM8_NOCCA</name>
<dbReference type="InterPro" id="IPR001563">
    <property type="entry name" value="Peptidase_S10"/>
</dbReference>
<evidence type="ECO:0000313" key="2">
    <source>
        <dbReference type="EMBL" id="JAU97445.1"/>
    </source>
</evidence>
<dbReference type="GO" id="GO:0004185">
    <property type="term" value="F:serine-type carboxypeptidase activity"/>
    <property type="evidence" value="ECO:0007669"/>
    <property type="project" value="InterPro"/>
</dbReference>
<accession>A0A1J3JYM8</accession>